<evidence type="ECO:0000259" key="1">
    <source>
        <dbReference type="Pfam" id="PF13401"/>
    </source>
</evidence>
<dbReference type="InterPro" id="IPR052026">
    <property type="entry name" value="ExeA_AAA_ATPase_DNA-bind"/>
</dbReference>
<dbReference type="RefSeq" id="WP_138839909.1">
    <property type="nucleotide sequence ID" value="NZ_VCPD01000001.1"/>
</dbReference>
<feature type="domain" description="ORC1/DEAH AAA+ ATPase" evidence="1">
    <location>
        <begin position="35"/>
        <end position="147"/>
    </location>
</feature>
<comment type="caution">
    <text evidence="2">The sequence shown here is derived from an EMBL/GenBank/DDBJ whole genome shotgun (WGS) entry which is preliminary data.</text>
</comment>
<gene>
    <name evidence="2" type="ORF">FGK63_01915</name>
</gene>
<proteinExistence type="predicted"/>
<reference evidence="2 3" key="1">
    <citation type="submission" date="2019-05" db="EMBL/GenBank/DDBJ databases">
        <title>Ruegeria sp. nov., isolated from tidal flat.</title>
        <authorList>
            <person name="Kim W."/>
        </authorList>
    </citation>
    <scope>NUCLEOTIDE SEQUENCE [LARGE SCALE GENOMIC DNA]</scope>
    <source>
        <strain evidence="2 3">CAU 1488</strain>
    </source>
</reference>
<evidence type="ECO:0000313" key="2">
    <source>
        <dbReference type="EMBL" id="TMV09850.1"/>
    </source>
</evidence>
<name>A0ABY2X4H5_9RHOB</name>
<dbReference type="Pfam" id="PF13401">
    <property type="entry name" value="AAA_22"/>
    <property type="match status" value="1"/>
</dbReference>
<evidence type="ECO:0000313" key="3">
    <source>
        <dbReference type="Proteomes" id="UP001193035"/>
    </source>
</evidence>
<dbReference type="PANTHER" id="PTHR35894">
    <property type="entry name" value="GENERAL SECRETION PATHWAY PROTEIN A-RELATED"/>
    <property type="match status" value="1"/>
</dbReference>
<protein>
    <submittedName>
        <fullName evidence="2">AAA family ATPase</fullName>
    </submittedName>
</protein>
<dbReference type="InterPro" id="IPR027417">
    <property type="entry name" value="P-loop_NTPase"/>
</dbReference>
<dbReference type="EMBL" id="VCPD01000001">
    <property type="protein sequence ID" value="TMV09850.1"/>
    <property type="molecule type" value="Genomic_DNA"/>
</dbReference>
<keyword evidence="3" id="KW-1185">Reference proteome</keyword>
<accession>A0ABY2X4H5</accession>
<sequence length="246" mass="27538">MSEQKPLYNTLAPLRNVSSFLTLVRRLHERRHGLPGMGCFYGPSGYGKTTASVFAANEHQACVVQVKSVWTQKALCQAILSELGVKPAKLVYEMVDQISETLARRDVPLLIDEADHLVRKNMIEIVRDIYEGSFVPVVLIGEELLPQKLQKWERVHGRILSWAAAQPADEADFRQLQKIRLPGIELDDALAAKMVQASRGSVRRIVENLDEAREIAAVNGLRKVTVADWGKRAFFTGLAPEARRLS</sequence>
<dbReference type="Proteomes" id="UP001193035">
    <property type="component" value="Unassembled WGS sequence"/>
</dbReference>
<dbReference type="PANTHER" id="PTHR35894:SF5">
    <property type="entry name" value="MU-LIKE PROPHAGE FLUMU DNA TRANSPOSITION PROTEIN B"/>
    <property type="match status" value="1"/>
</dbReference>
<dbReference type="InterPro" id="IPR049945">
    <property type="entry name" value="AAA_22"/>
</dbReference>
<organism evidence="2 3">
    <name type="scientific">Ruegeria sediminis</name>
    <dbReference type="NCBI Taxonomy" id="2583820"/>
    <lineage>
        <taxon>Bacteria</taxon>
        <taxon>Pseudomonadati</taxon>
        <taxon>Pseudomonadota</taxon>
        <taxon>Alphaproteobacteria</taxon>
        <taxon>Rhodobacterales</taxon>
        <taxon>Roseobacteraceae</taxon>
        <taxon>Ruegeria</taxon>
    </lineage>
</organism>
<dbReference type="Gene3D" id="3.40.50.300">
    <property type="entry name" value="P-loop containing nucleotide triphosphate hydrolases"/>
    <property type="match status" value="1"/>
</dbReference>
<dbReference type="SUPFAM" id="SSF52540">
    <property type="entry name" value="P-loop containing nucleoside triphosphate hydrolases"/>
    <property type="match status" value="1"/>
</dbReference>